<protein>
    <submittedName>
        <fullName evidence="2">Phage/plasmid replication protein, II/X family</fullName>
    </submittedName>
</protein>
<proteinExistence type="predicted"/>
<feature type="domain" description="Replication-associated protein G2P N-terminal" evidence="1">
    <location>
        <begin position="13"/>
        <end position="234"/>
    </location>
</feature>
<organism evidence="2 3">
    <name type="scientific">Massilia norwichensis</name>
    <dbReference type="NCBI Taxonomy" id="1442366"/>
    <lineage>
        <taxon>Bacteria</taxon>
        <taxon>Pseudomonadati</taxon>
        <taxon>Pseudomonadota</taxon>
        <taxon>Betaproteobacteria</taxon>
        <taxon>Burkholderiales</taxon>
        <taxon>Oxalobacteraceae</taxon>
        <taxon>Telluria group</taxon>
        <taxon>Massilia</taxon>
    </lineage>
</organism>
<name>A0ABT2A8C3_9BURK</name>
<dbReference type="InterPro" id="IPR006516">
    <property type="entry name" value="G2P"/>
</dbReference>
<evidence type="ECO:0000313" key="2">
    <source>
        <dbReference type="EMBL" id="MCS0590424.1"/>
    </source>
</evidence>
<dbReference type="Pfam" id="PF05144">
    <property type="entry name" value="Phage_CRI"/>
    <property type="match status" value="1"/>
</dbReference>
<reference evidence="2 3" key="1">
    <citation type="submission" date="2022-08" db="EMBL/GenBank/DDBJ databases">
        <title>Reclassification of Massilia species as members of the genera Telluria, Duganella, Pseudoduganella, Mokoshia gen. nov. and Zemynaea gen. nov. using orthogonal and non-orthogonal genome-based approaches.</title>
        <authorList>
            <person name="Bowman J.P."/>
        </authorList>
    </citation>
    <scope>NUCLEOTIDE SEQUENCE [LARGE SCALE GENOMIC DNA]</scope>
    <source>
        <strain evidence="2 3">LMG 28164</strain>
    </source>
</reference>
<comment type="caution">
    <text evidence="2">The sequence shown here is derived from an EMBL/GenBank/DDBJ whole genome shotgun (WGS) entry which is preliminary data.</text>
</comment>
<dbReference type="RefSeq" id="WP_258846199.1">
    <property type="nucleotide sequence ID" value="NZ_JANUGX010000016.1"/>
</dbReference>
<dbReference type="InterPro" id="IPR022686">
    <property type="entry name" value="G2P_N"/>
</dbReference>
<evidence type="ECO:0000259" key="1">
    <source>
        <dbReference type="Pfam" id="PF05144"/>
    </source>
</evidence>
<evidence type="ECO:0000313" key="3">
    <source>
        <dbReference type="Proteomes" id="UP001205560"/>
    </source>
</evidence>
<dbReference type="Proteomes" id="UP001205560">
    <property type="component" value="Unassembled WGS sequence"/>
</dbReference>
<dbReference type="NCBIfam" id="TIGR01629">
    <property type="entry name" value="rep_II_X"/>
    <property type="match status" value="1"/>
</dbReference>
<gene>
    <name evidence="2" type="ORF">NX782_14615</name>
</gene>
<sequence length="399" mass="45010">MNTKRDHLAGCLMIDTMGLRVENVPNLKLPKAFARVSDDPHTVDDYGWAKGNLRSESGKHMSMRVRTIKASSQLLVEGSNSMQYLDHNIVSSGDAVMTAFSMLDAVRRQHRLHLDSVFRPREFMQGRDIETTRIDVAVPLRIPGDLRLGAVINALAFAGLRANVATSIYPNESVYFDQHSQLETLKAYDKAVEMKQSRRALELPSTQNAVDLMSFASSTLRFEGVFRLKQLKRLFGNTPVMPSMLPPHVMAEMFSRLLSKYELHGGLRRLLSQADLWKIRSPYRTTVALWQAGTDVRSIFNGNEGLLRSHHRVIKRDYGINVLAPSPVTLNHHVELGEILRIENFVPVPAAIRADPALFYQRDMVEEFKAHCRANGFHGISAMYVDPYENTSNLLASTH</sequence>
<dbReference type="EMBL" id="JANUGX010000016">
    <property type="protein sequence ID" value="MCS0590424.1"/>
    <property type="molecule type" value="Genomic_DNA"/>
</dbReference>
<keyword evidence="3" id="KW-1185">Reference proteome</keyword>
<accession>A0ABT2A8C3</accession>